<feature type="domain" description="Right handed beta helix" evidence="4">
    <location>
        <begin position="331"/>
        <end position="498"/>
    </location>
</feature>
<dbReference type="SUPFAM" id="SSF51126">
    <property type="entry name" value="Pectin lyase-like"/>
    <property type="match status" value="1"/>
</dbReference>
<evidence type="ECO:0000256" key="1">
    <source>
        <dbReference type="ARBA" id="ARBA00022801"/>
    </source>
</evidence>
<dbReference type="InterPro" id="IPR008979">
    <property type="entry name" value="Galactose-bd-like_sf"/>
</dbReference>
<reference evidence="7 8" key="1">
    <citation type="submission" date="2023-03" db="EMBL/GenBank/DDBJ databases">
        <title>Bacillus Genome Sequencing.</title>
        <authorList>
            <person name="Dunlap C."/>
        </authorList>
    </citation>
    <scope>NUCLEOTIDE SEQUENCE [LARGE SCALE GENOMIC DNA]</scope>
    <source>
        <strain evidence="7 8">NRS-1351</strain>
    </source>
</reference>
<dbReference type="Pfam" id="PF25275">
    <property type="entry name" value="Golvesin_C"/>
    <property type="match status" value="2"/>
</dbReference>
<comment type="caution">
    <text evidence="7">The sequence shown here is derived from an EMBL/GenBank/DDBJ whole genome shotgun (WGS) entry which is preliminary data.</text>
</comment>
<dbReference type="Pfam" id="PF02018">
    <property type="entry name" value="CBM_4_9"/>
    <property type="match status" value="1"/>
</dbReference>
<sequence>MLKRGISGVMVVLLLLYGTVFGMPMATQAAGNTYYVATTGNDSNAGTLSSPFKSIAKAASVMVAGDTCIIRGGTYREVIQPTKSGTAGNPITYKAYAGETVTLSAAEKVTGWTLHSGNIYKAPMNWNLGMENQVFVNGEMMHVAQYPNWTDTNIFNPGRAKMESGADLTVTYSGLNKPADYWKGGFIWIRGTWTAQTTTIAASSGNQLTLAPFSSSDGRYTGPLASREFFVFNLFSELDTEREWFYDSSTQTMYLWAPGGVNPSTLNVEIKKRNFCIDLTGVSYVNIEGLNTFGGTIRMADNSSNNIVKGIDAKYISHRMNLQKAYEKDDTGIYVGGSNNTLRDSKLAYSSGNLIIVAGSDNKIINNLAHEANYMVTYNANMFIKGKRHLISYNTLYNAARDLMQLEDIDASIIEYNDLSLNGLLGTDCGGIYVTKEDGEKTEIRYNRIHDLLATTDHGIYLDQHSHNFIIHHNTVWNMDFAGIKSSQPGNFVQIYDNMVDGKIKHTFGTAFNNDGYGTRIYNNVATEGFEIDGDAKRYDNKTVGYDQNLYPPAGQNLANPPNPVYALTTPQHTNLLKNAFFDAGLESWAKTGAPTTAFYRATYDPIHIDNGETRSGYGSVQFGSGQNGVEQLITGLQPNTTYEYSAWARVPLGETVEIGVKDYGDLTIYKSVYGNSPNWTRQKVQFKTGASQTSAKVYIWKSSLSAGLSYGDDAGLIQVEDTVPLIVDNGDPNYSEISGSWLDSSLTGYNGSMTRYAREGASAKWTAPITVARTYDVYINKVIHSTSDTNTKVDVVHNGVTSTVYEDYSTGTPGWKHLGTYSMTPGQSNYVQITRGNNSLRADAVKFVASNQSFDPAVNYKIINKKSGKLLDIANSSSEIGAKAIQLGNLGGESKRWQIIYNGNDYSLVNKSSGMAVDVAGSAITSGADVVQSLYHGMTSQGWQIANAGNGYYKIINTNSGMAAAVKGGSLADGAEIIQSPYAGNDSQLWSMVLDTGGETWVVDNGEANYSEVSGSWVESSAPGYNGSKTRYSTSSGASAKWTAPITVGGTYEVFIYKPINSNSDTNTKVEIVHNGTTNTVYENYSTGTSSWKLLGTYTMTPGQSNYVKITRGNQTVRADAVKFVKVD</sequence>
<dbReference type="InterPro" id="IPR012334">
    <property type="entry name" value="Pectin_lyas_fold"/>
</dbReference>
<dbReference type="InterPro" id="IPR039448">
    <property type="entry name" value="Beta_helix"/>
</dbReference>
<name>A0ABU6D9N4_9BACL</name>
<evidence type="ECO:0000259" key="6">
    <source>
        <dbReference type="Pfam" id="PF25275"/>
    </source>
</evidence>
<evidence type="ECO:0000259" key="5">
    <source>
        <dbReference type="Pfam" id="PF14200"/>
    </source>
</evidence>
<organism evidence="7 8">
    <name type="scientific">Paenibacillus chondroitinus</name>
    <dbReference type="NCBI Taxonomy" id="59842"/>
    <lineage>
        <taxon>Bacteria</taxon>
        <taxon>Bacillati</taxon>
        <taxon>Bacillota</taxon>
        <taxon>Bacilli</taxon>
        <taxon>Bacillales</taxon>
        <taxon>Paenibacillaceae</taxon>
        <taxon>Paenibacillus</taxon>
    </lineage>
</organism>
<evidence type="ECO:0000259" key="4">
    <source>
        <dbReference type="Pfam" id="PF13229"/>
    </source>
</evidence>
<dbReference type="Proteomes" id="UP001355653">
    <property type="component" value="Unassembled WGS sequence"/>
</dbReference>
<dbReference type="InterPro" id="IPR000772">
    <property type="entry name" value="Ricin_B_lectin"/>
</dbReference>
<dbReference type="InterPro" id="IPR011050">
    <property type="entry name" value="Pectin_lyase_fold/virulence"/>
</dbReference>
<feature type="domain" description="CBM-cenC" evidence="2">
    <location>
        <begin position="575"/>
        <end position="702"/>
    </location>
</feature>
<evidence type="ECO:0000313" key="7">
    <source>
        <dbReference type="EMBL" id="MEB4794457.1"/>
    </source>
</evidence>
<dbReference type="PROSITE" id="PS50231">
    <property type="entry name" value="RICIN_B_LECTIN"/>
    <property type="match status" value="1"/>
</dbReference>
<dbReference type="InterPro" id="IPR035992">
    <property type="entry name" value="Ricin_B-like_lectins"/>
</dbReference>
<gene>
    <name evidence="7" type="ORF">P5G65_11155</name>
</gene>
<feature type="domain" description="DUF1565" evidence="3">
    <location>
        <begin position="39"/>
        <end position="77"/>
    </location>
</feature>
<evidence type="ECO:0000313" key="8">
    <source>
        <dbReference type="Proteomes" id="UP001355653"/>
    </source>
</evidence>
<dbReference type="Gene3D" id="2.80.10.50">
    <property type="match status" value="2"/>
</dbReference>
<proteinExistence type="predicted"/>
<feature type="domain" description="Golvesin/Xly CBD-like" evidence="6">
    <location>
        <begin position="1003"/>
        <end position="1126"/>
    </location>
</feature>
<feature type="domain" description="Golvesin/Xly CBD-like" evidence="6">
    <location>
        <begin position="727"/>
        <end position="849"/>
    </location>
</feature>
<dbReference type="PANTHER" id="PTHR36453">
    <property type="entry name" value="SECRETED PROTEIN-RELATED"/>
    <property type="match status" value="1"/>
</dbReference>
<accession>A0ABU6D9N4</accession>
<dbReference type="SUPFAM" id="SSF50370">
    <property type="entry name" value="Ricin B-like lectins"/>
    <property type="match status" value="2"/>
</dbReference>
<dbReference type="Gene3D" id="2.160.20.10">
    <property type="entry name" value="Single-stranded right-handed beta-helix, Pectin lyase-like"/>
    <property type="match status" value="2"/>
</dbReference>
<dbReference type="InterPro" id="IPR003305">
    <property type="entry name" value="CenC_carb-bd"/>
</dbReference>
<keyword evidence="1" id="KW-0378">Hydrolase</keyword>
<dbReference type="Pfam" id="PF13229">
    <property type="entry name" value="Beta_helix"/>
    <property type="match status" value="1"/>
</dbReference>
<dbReference type="Pfam" id="PF07602">
    <property type="entry name" value="DUF1565"/>
    <property type="match status" value="1"/>
</dbReference>
<dbReference type="InterPro" id="IPR033803">
    <property type="entry name" value="CBD-like_Golvesin-Xly"/>
</dbReference>
<dbReference type="RefSeq" id="WP_127449311.1">
    <property type="nucleotide sequence ID" value="NZ_JAROBY010000016.1"/>
</dbReference>
<dbReference type="PANTHER" id="PTHR36453:SF1">
    <property type="entry name" value="RIGHT HANDED BETA HELIX DOMAIN-CONTAINING PROTEIN"/>
    <property type="match status" value="1"/>
</dbReference>
<feature type="domain" description="Ricin B lectin" evidence="5">
    <location>
        <begin position="860"/>
        <end position="933"/>
    </location>
</feature>
<dbReference type="EMBL" id="JAROBY010000016">
    <property type="protein sequence ID" value="MEB4794457.1"/>
    <property type="molecule type" value="Genomic_DNA"/>
</dbReference>
<evidence type="ECO:0000259" key="2">
    <source>
        <dbReference type="Pfam" id="PF02018"/>
    </source>
</evidence>
<dbReference type="Gene3D" id="2.60.120.260">
    <property type="entry name" value="Galactose-binding domain-like"/>
    <property type="match status" value="1"/>
</dbReference>
<keyword evidence="8" id="KW-1185">Reference proteome</keyword>
<dbReference type="SUPFAM" id="SSF49785">
    <property type="entry name" value="Galactose-binding domain-like"/>
    <property type="match status" value="1"/>
</dbReference>
<protein>
    <submittedName>
        <fullName evidence="7">RICIN domain-containing protein</fullName>
    </submittedName>
</protein>
<dbReference type="Pfam" id="PF14200">
    <property type="entry name" value="RicinB_lectin_2"/>
    <property type="match status" value="1"/>
</dbReference>
<evidence type="ECO:0000259" key="3">
    <source>
        <dbReference type="Pfam" id="PF07602"/>
    </source>
</evidence>
<dbReference type="InterPro" id="IPR011459">
    <property type="entry name" value="DUF1565"/>
</dbReference>